<dbReference type="Proteomes" id="UP000315295">
    <property type="component" value="Unassembled WGS sequence"/>
</dbReference>
<keyword evidence="3" id="KW-1185">Reference proteome</keyword>
<gene>
    <name evidence="2" type="ORF">C1H46_039565</name>
</gene>
<name>A0A540KLJ6_MALBA</name>
<sequence>MILSWITSSLTPKVLATIVNKIDSASAWSSLQERYASTSQNRIIQMRTELMNTSRGDLSIADYLDKINVIVNNLALSGAPVSESDLVAIIMSKVGPQYETTVASAQARDTPITYTSLETLLLGAEQRYKTFSLPPDSSTSAFAAIRGGRSSFRGRGNSSRDGHGGGFSRGGGGFSLK</sequence>
<dbReference type="AlphaFoldDB" id="A0A540KLJ6"/>
<evidence type="ECO:0008006" key="4">
    <source>
        <dbReference type="Google" id="ProtNLM"/>
    </source>
</evidence>
<evidence type="ECO:0000313" key="3">
    <source>
        <dbReference type="Proteomes" id="UP000315295"/>
    </source>
</evidence>
<evidence type="ECO:0000313" key="2">
    <source>
        <dbReference type="EMBL" id="TQD74892.1"/>
    </source>
</evidence>
<proteinExistence type="predicted"/>
<reference evidence="2 3" key="1">
    <citation type="journal article" date="2019" name="G3 (Bethesda)">
        <title>Sequencing of a Wild Apple (Malus baccata) Genome Unravels the Differences Between Cultivated and Wild Apple Species Regarding Disease Resistance and Cold Tolerance.</title>
        <authorList>
            <person name="Chen X."/>
        </authorList>
    </citation>
    <scope>NUCLEOTIDE SEQUENCE [LARGE SCALE GENOMIC DNA]</scope>
    <source>
        <strain evidence="3">cv. Shandingzi</strain>
        <tissue evidence="2">Leaves</tissue>
    </source>
</reference>
<dbReference type="EMBL" id="VIEB01001145">
    <property type="protein sequence ID" value="TQD74892.1"/>
    <property type="molecule type" value="Genomic_DNA"/>
</dbReference>
<dbReference type="Pfam" id="PF14223">
    <property type="entry name" value="Retrotran_gag_2"/>
    <property type="match status" value="1"/>
</dbReference>
<protein>
    <recommendedName>
        <fullName evidence="4">Retrotransposon gag domain-containing protein</fullName>
    </recommendedName>
</protein>
<organism evidence="2 3">
    <name type="scientific">Malus baccata</name>
    <name type="common">Siberian crab apple</name>
    <name type="synonym">Pyrus baccata</name>
    <dbReference type="NCBI Taxonomy" id="106549"/>
    <lineage>
        <taxon>Eukaryota</taxon>
        <taxon>Viridiplantae</taxon>
        <taxon>Streptophyta</taxon>
        <taxon>Embryophyta</taxon>
        <taxon>Tracheophyta</taxon>
        <taxon>Spermatophyta</taxon>
        <taxon>Magnoliopsida</taxon>
        <taxon>eudicotyledons</taxon>
        <taxon>Gunneridae</taxon>
        <taxon>Pentapetalae</taxon>
        <taxon>rosids</taxon>
        <taxon>fabids</taxon>
        <taxon>Rosales</taxon>
        <taxon>Rosaceae</taxon>
        <taxon>Amygdaloideae</taxon>
        <taxon>Maleae</taxon>
        <taxon>Malus</taxon>
    </lineage>
</organism>
<dbReference type="PANTHER" id="PTHR47481:SF30">
    <property type="entry name" value="CCHC-TYPE DOMAIN-CONTAINING PROTEIN"/>
    <property type="match status" value="1"/>
</dbReference>
<feature type="region of interest" description="Disordered" evidence="1">
    <location>
        <begin position="152"/>
        <end position="177"/>
    </location>
</feature>
<evidence type="ECO:0000256" key="1">
    <source>
        <dbReference type="SAM" id="MobiDB-lite"/>
    </source>
</evidence>
<comment type="caution">
    <text evidence="2">The sequence shown here is derived from an EMBL/GenBank/DDBJ whole genome shotgun (WGS) entry which is preliminary data.</text>
</comment>
<accession>A0A540KLJ6</accession>
<dbReference type="PANTHER" id="PTHR47481">
    <property type="match status" value="1"/>
</dbReference>
<feature type="compositionally biased region" description="Gly residues" evidence="1">
    <location>
        <begin position="164"/>
        <end position="177"/>
    </location>
</feature>